<dbReference type="EMBL" id="CM042884">
    <property type="protein sequence ID" value="KAI4368323.1"/>
    <property type="molecule type" value="Genomic_DNA"/>
</dbReference>
<dbReference type="Proteomes" id="UP001057402">
    <property type="component" value="Chromosome 5"/>
</dbReference>
<sequence length="903" mass="99715">MELGKSIVVAVVGGLDEIGWSNGEWYIVGGVGAVLGILLILLVVFIACKPWRYFRSSTRSHLVPSKVEGLDRPLIQDDVEACSDEVYSSTRAYNLEGPGYQEDGYLRPPRIAGLIHKQRLPVSSPRFNQGISVVVDVPDPADGICVGQTLKRPLGTFLSFEKQKVSRKEDSGVTSEVSLDVEQPEDVGIKVSSDQRSCLTLDVLSGPSQGTRYSVQSTDTPGLPLTMGRVSPSDLLVKDSEVSGKHAMINWNLNKLKWELVDMGSLNGTLLNSQPINHPDSGSRHWGDPFELASGDIITVGTTSTISVQIVSPSECSVPFGVGLASDPMSMRRGGKKLPMEDVSYYQWPIPGHEQFGFFGICDGHGGAEAAKFASKCMPETLATVLSESFNKEKLLSQKDASHVLRETFYRTEEIMNHYYEGCTATLLLIWLDGSNNLIAQCSNVGDSACIMNVDGNLVRMTEDHRVVSSSERLRIEETGEPLRDGETRLCGLNLARMLGDKFLKQQDARFSSEPYVSQVVQIDRARNDFAIIASDGFWDVVGMKKSIQLVSQMMERHSDAHNCAEKIANSLLDEASGSSVQRIGSEREKKRFTKGSDILLRPKVKPTCRLRPLMAKKHKRTESEHRHPPHPQADPPEDGDHEKKSKKKRKKGRDGSDDLEPKKEDHRPTVSIALPGSIIDNAQSLELATRLAGQVALAATIFRIEEVVVFDGKDTPGCGAADEVKDGLDDYESGAAFLISILRYLETMQYLRKTLFPKHNAMRYGVLPPLDAAHHFRMLEWAPYREGVTQRERPLNTSLTLVNVGLRKNVCVNQVLEPGVRVTVAMGDDRNLEAAMAIAKSSNLSAVVKECPYPVGYDYLIGTSEHGQVVKSSELVIPHFRHLLIAFGWLAGWKKAWRKIKA</sequence>
<protein>
    <submittedName>
        <fullName evidence="1">Uncharacterized protein</fullName>
    </submittedName>
</protein>
<comment type="caution">
    <text evidence="1">The sequence shown here is derived from an EMBL/GenBank/DDBJ whole genome shotgun (WGS) entry which is preliminary data.</text>
</comment>
<name>A0ACB9QNS8_9MYRT</name>
<evidence type="ECO:0000313" key="2">
    <source>
        <dbReference type="Proteomes" id="UP001057402"/>
    </source>
</evidence>
<reference evidence="2" key="1">
    <citation type="journal article" date="2023" name="Front. Plant Sci.">
        <title>Chromosomal-level genome assembly of Melastoma candidum provides insights into trichome evolution.</title>
        <authorList>
            <person name="Zhong Y."/>
            <person name="Wu W."/>
            <person name="Sun C."/>
            <person name="Zou P."/>
            <person name="Liu Y."/>
            <person name="Dai S."/>
            <person name="Zhou R."/>
        </authorList>
    </citation>
    <scope>NUCLEOTIDE SEQUENCE [LARGE SCALE GENOMIC DNA]</scope>
</reference>
<keyword evidence="2" id="KW-1185">Reference proteome</keyword>
<gene>
    <name evidence="1" type="ORF">MLD38_016894</name>
</gene>
<proteinExistence type="predicted"/>
<evidence type="ECO:0000313" key="1">
    <source>
        <dbReference type="EMBL" id="KAI4368323.1"/>
    </source>
</evidence>
<organism evidence="1 2">
    <name type="scientific">Melastoma candidum</name>
    <dbReference type="NCBI Taxonomy" id="119954"/>
    <lineage>
        <taxon>Eukaryota</taxon>
        <taxon>Viridiplantae</taxon>
        <taxon>Streptophyta</taxon>
        <taxon>Embryophyta</taxon>
        <taxon>Tracheophyta</taxon>
        <taxon>Spermatophyta</taxon>
        <taxon>Magnoliopsida</taxon>
        <taxon>eudicotyledons</taxon>
        <taxon>Gunneridae</taxon>
        <taxon>Pentapetalae</taxon>
        <taxon>rosids</taxon>
        <taxon>malvids</taxon>
        <taxon>Myrtales</taxon>
        <taxon>Melastomataceae</taxon>
        <taxon>Melastomatoideae</taxon>
        <taxon>Melastomateae</taxon>
        <taxon>Melastoma</taxon>
    </lineage>
</organism>
<accession>A0ACB9QNS8</accession>